<sequence length="270" mass="29770">MLEADKVFAGSIPENYDRYMVPLIFAPFAADLARRVAALMPIDILEIAAGTGVVTRELAPRLLPAANYVVTDLNQPMLDFAASQQAPDRRIKWQQVDAQILPFENAVFDLVFCQFGAMFFNDRLSAYREAKRVLKPGGHYLFNVWDRIEENHFADDVTNALARLFPDDPPRFMARTPHGYHDTALIRRELEEAGFSRVTIETVTAQSRASSPRIPAMAYCQGTVLRTEIEARAPGGLDTATDCAAAAIEKRHGGGAVAAKIQAHVILAAV</sequence>
<dbReference type="PANTHER" id="PTHR43591">
    <property type="entry name" value="METHYLTRANSFERASE"/>
    <property type="match status" value="1"/>
</dbReference>
<dbReference type="EMBL" id="FBWG01000019">
    <property type="protein sequence ID" value="CUX33261.1"/>
    <property type="molecule type" value="Genomic_DNA"/>
</dbReference>
<feature type="domain" description="Methyltransferase type 11" evidence="1">
    <location>
        <begin position="45"/>
        <end position="142"/>
    </location>
</feature>
<dbReference type="GO" id="GO:0032259">
    <property type="term" value="P:methylation"/>
    <property type="evidence" value="ECO:0007669"/>
    <property type="project" value="UniProtKB-KW"/>
</dbReference>
<dbReference type="Gene3D" id="3.40.50.150">
    <property type="entry name" value="Vaccinia Virus protein VP39"/>
    <property type="match status" value="1"/>
</dbReference>
<keyword evidence="2" id="KW-0830">Ubiquinone</keyword>
<protein>
    <submittedName>
        <fullName evidence="2">Ubiquinone/menaquinone biosynthesis methyltransferase</fullName>
    </submittedName>
</protein>
<gene>
    <name evidence="2" type="primary">ubiE</name>
    <name evidence="2" type="ORF">AGR7C_Cc260261</name>
</gene>
<dbReference type="SUPFAM" id="SSF53335">
    <property type="entry name" value="S-adenosyl-L-methionine-dependent methyltransferases"/>
    <property type="match status" value="1"/>
</dbReference>
<evidence type="ECO:0000259" key="1">
    <source>
        <dbReference type="Pfam" id="PF08241"/>
    </source>
</evidence>
<dbReference type="Pfam" id="PF08241">
    <property type="entry name" value="Methyltransf_11"/>
    <property type="match status" value="1"/>
</dbReference>
<proteinExistence type="predicted"/>
<accession>A0A1S7Q927</accession>
<dbReference type="Proteomes" id="UP000191987">
    <property type="component" value="Unassembled WGS sequence"/>
</dbReference>
<dbReference type="AlphaFoldDB" id="A0A1S7Q927"/>
<dbReference type="PANTHER" id="PTHR43591:SF24">
    <property type="entry name" value="2-METHOXY-6-POLYPRENYL-1,4-BENZOQUINOL METHYLASE, MITOCHONDRIAL"/>
    <property type="match status" value="1"/>
</dbReference>
<name>A0A1S7Q927_9HYPH</name>
<dbReference type="GO" id="GO:0008757">
    <property type="term" value="F:S-adenosylmethionine-dependent methyltransferase activity"/>
    <property type="evidence" value="ECO:0007669"/>
    <property type="project" value="InterPro"/>
</dbReference>
<organism evidence="2 3">
    <name type="scientific">Agrobacterium deltaense Zutra 3/1</name>
    <dbReference type="NCBI Taxonomy" id="1183427"/>
    <lineage>
        <taxon>Bacteria</taxon>
        <taxon>Pseudomonadati</taxon>
        <taxon>Pseudomonadota</taxon>
        <taxon>Alphaproteobacteria</taxon>
        <taxon>Hyphomicrobiales</taxon>
        <taxon>Rhizobiaceae</taxon>
        <taxon>Rhizobium/Agrobacterium group</taxon>
        <taxon>Agrobacterium</taxon>
    </lineage>
</organism>
<keyword evidence="2" id="KW-0808">Transferase</keyword>
<dbReference type="InterPro" id="IPR029063">
    <property type="entry name" value="SAM-dependent_MTases_sf"/>
</dbReference>
<evidence type="ECO:0000313" key="3">
    <source>
        <dbReference type="Proteomes" id="UP000191987"/>
    </source>
</evidence>
<keyword evidence="2" id="KW-0489">Methyltransferase</keyword>
<dbReference type="InterPro" id="IPR013216">
    <property type="entry name" value="Methyltransf_11"/>
</dbReference>
<reference evidence="2 3" key="1">
    <citation type="submission" date="2016-01" db="EMBL/GenBank/DDBJ databases">
        <authorList>
            <person name="Oliw E.H."/>
        </authorList>
    </citation>
    <scope>NUCLEOTIDE SEQUENCE [LARGE SCALE GENOMIC DNA]</scope>
    <source>
        <strain evidence="2 3">Zutra 3-1</strain>
    </source>
</reference>
<evidence type="ECO:0000313" key="2">
    <source>
        <dbReference type="EMBL" id="CUX33261.1"/>
    </source>
</evidence>
<dbReference type="CDD" id="cd02440">
    <property type="entry name" value="AdoMet_MTases"/>
    <property type="match status" value="1"/>
</dbReference>
<dbReference type="RefSeq" id="WP_080818024.1">
    <property type="nucleotide sequence ID" value="NZ_LT009748.1"/>
</dbReference>